<evidence type="ECO:0000256" key="4">
    <source>
        <dbReference type="NCBIfam" id="TIGR00655"/>
    </source>
</evidence>
<comment type="similarity">
    <text evidence="3">Belongs to the PurU family.</text>
</comment>
<dbReference type="Proteomes" id="UP000541136">
    <property type="component" value="Unassembled WGS sequence"/>
</dbReference>
<dbReference type="EMBL" id="JACHIB010000006">
    <property type="protein sequence ID" value="MBB6083246.1"/>
    <property type="molecule type" value="Genomic_DNA"/>
</dbReference>
<gene>
    <name evidence="3" type="primary">purU</name>
    <name evidence="6" type="ORF">HNR28_001283</name>
</gene>
<dbReference type="InterPro" id="IPR044074">
    <property type="entry name" value="PurU_ACT"/>
</dbReference>
<dbReference type="NCBIfam" id="NF004684">
    <property type="entry name" value="PRK06027.1"/>
    <property type="match status" value="1"/>
</dbReference>
<dbReference type="GO" id="GO:0008864">
    <property type="term" value="F:formyltetrahydrofolate deformylase activity"/>
    <property type="evidence" value="ECO:0007669"/>
    <property type="project" value="UniProtKB-UniRule"/>
</dbReference>
<dbReference type="InterPro" id="IPR045865">
    <property type="entry name" value="ACT-like_dom_sf"/>
</dbReference>
<protein>
    <recommendedName>
        <fullName evidence="3 4">Formyltetrahydrofolate deformylase</fullName>
        <ecNumber evidence="3 4">3.5.1.10</ecNumber>
    </recommendedName>
    <alternativeName>
        <fullName evidence="3">Formyl-FH(4) hydrolase</fullName>
    </alternativeName>
</protein>
<dbReference type="CDD" id="cd04875">
    <property type="entry name" value="ACT_F4HF-DF"/>
    <property type="match status" value="1"/>
</dbReference>
<comment type="function">
    <text evidence="3">Catalyzes the hydrolysis of 10-formyltetrahydrofolate (formyl-FH4) to formate and tetrahydrofolate (FH4).</text>
</comment>
<keyword evidence="2 3" id="KW-0378">Hydrolase</keyword>
<comment type="catalytic activity">
    <reaction evidence="3">
        <text>(6R)-10-formyltetrahydrofolate + H2O = (6S)-5,6,7,8-tetrahydrofolate + formate + H(+)</text>
        <dbReference type="Rhea" id="RHEA:19833"/>
        <dbReference type="ChEBI" id="CHEBI:15377"/>
        <dbReference type="ChEBI" id="CHEBI:15378"/>
        <dbReference type="ChEBI" id="CHEBI:15740"/>
        <dbReference type="ChEBI" id="CHEBI:57453"/>
        <dbReference type="ChEBI" id="CHEBI:195366"/>
        <dbReference type="EC" id="3.5.1.10"/>
    </reaction>
</comment>
<evidence type="ECO:0000256" key="2">
    <source>
        <dbReference type="ARBA" id="ARBA00022801"/>
    </source>
</evidence>
<dbReference type="GO" id="GO:0006730">
    <property type="term" value="P:one-carbon metabolic process"/>
    <property type="evidence" value="ECO:0007669"/>
    <property type="project" value="UniProtKB-KW"/>
</dbReference>
<dbReference type="RefSeq" id="WP_151025496.1">
    <property type="nucleotide sequence ID" value="NZ_JACHIB010000006.1"/>
</dbReference>
<dbReference type="NCBIfam" id="TIGR00655">
    <property type="entry name" value="PurU"/>
    <property type="match status" value="1"/>
</dbReference>
<keyword evidence="1 3" id="KW-0554">One-carbon metabolism</keyword>
<name>A0A7W9TMS3_CASDE</name>
<comment type="caution">
    <text evidence="6">The sequence shown here is derived from an EMBL/GenBank/DDBJ whole genome shotgun (WGS) entry which is preliminary data.</text>
</comment>
<dbReference type="Gene3D" id="3.30.70.260">
    <property type="match status" value="1"/>
</dbReference>
<dbReference type="EC" id="3.5.1.10" evidence="3 4"/>
<dbReference type="CDD" id="cd08648">
    <property type="entry name" value="FMT_core_Formyl-FH4-Hydrolase_C"/>
    <property type="match status" value="1"/>
</dbReference>
<keyword evidence="3" id="KW-0658">Purine biosynthesis</keyword>
<dbReference type="Pfam" id="PF00551">
    <property type="entry name" value="Formyl_trans_N"/>
    <property type="match status" value="1"/>
</dbReference>
<dbReference type="InterPro" id="IPR004810">
    <property type="entry name" value="PurU"/>
</dbReference>
<sequence>MHNYILTLACPDRMGIVHTVSGWLLTHHGNIVHAQQFGDPDSTHFFLRVHFALPAAEPVEALAADFAGIAERFEMQCQFHDAARKARLLVLVSRQGHCLNDLLFRVSGGQMPAEVAAVVSNHPDFRALAESHGLPFHHLPVTAGTRAAQEARILELVERERVDLVVLARYMQILSPALCRALQGRAINIHHSFLPGFKGARPYYQAHARGVKLIGATAHYVTEDLDEGPIIEQDIERVDHAMGPADLTRIGSDIESVVLSRAVRWHVEHRILLNGRRTVVFR</sequence>
<dbReference type="SUPFAM" id="SSF55021">
    <property type="entry name" value="ACT-like"/>
    <property type="match status" value="1"/>
</dbReference>
<dbReference type="PIRSF" id="PIRSF036480">
    <property type="entry name" value="FormyFH4_hydr"/>
    <property type="match status" value="1"/>
</dbReference>
<dbReference type="PRINTS" id="PR01575">
    <property type="entry name" value="FFH4HYDRLASE"/>
</dbReference>
<dbReference type="PANTHER" id="PTHR42706">
    <property type="entry name" value="FORMYLTETRAHYDROFOLATE DEFORMYLASE"/>
    <property type="match status" value="1"/>
</dbReference>
<organism evidence="6 7">
    <name type="scientific">Castellaniella defragrans</name>
    <name type="common">Alcaligenes defragrans</name>
    <dbReference type="NCBI Taxonomy" id="75697"/>
    <lineage>
        <taxon>Bacteria</taxon>
        <taxon>Pseudomonadati</taxon>
        <taxon>Pseudomonadota</taxon>
        <taxon>Betaproteobacteria</taxon>
        <taxon>Burkholderiales</taxon>
        <taxon>Alcaligenaceae</taxon>
        <taxon>Castellaniella</taxon>
    </lineage>
</organism>
<evidence type="ECO:0000259" key="5">
    <source>
        <dbReference type="Pfam" id="PF00551"/>
    </source>
</evidence>
<dbReference type="AlphaFoldDB" id="A0A7W9TMS3"/>
<reference evidence="6 7" key="1">
    <citation type="submission" date="2020-08" db="EMBL/GenBank/DDBJ databases">
        <title>Genomic Encyclopedia of Type Strains, Phase IV (KMG-IV): sequencing the most valuable type-strain genomes for metagenomic binning, comparative biology and taxonomic classification.</title>
        <authorList>
            <person name="Goeker M."/>
        </authorList>
    </citation>
    <scope>NUCLEOTIDE SEQUENCE [LARGE SCALE GENOMIC DNA]</scope>
    <source>
        <strain evidence="6 7">DSM 12141</strain>
    </source>
</reference>
<dbReference type="InterPro" id="IPR036477">
    <property type="entry name" value="Formyl_transf_N_sf"/>
</dbReference>
<dbReference type="HAMAP" id="MF_01927">
    <property type="entry name" value="PurU"/>
    <property type="match status" value="1"/>
</dbReference>
<accession>A0A7W9TMS3</accession>
<dbReference type="InterPro" id="IPR002376">
    <property type="entry name" value="Formyl_transf_N"/>
</dbReference>
<evidence type="ECO:0000313" key="6">
    <source>
        <dbReference type="EMBL" id="MBB6083246.1"/>
    </source>
</evidence>
<evidence type="ECO:0000313" key="7">
    <source>
        <dbReference type="Proteomes" id="UP000541136"/>
    </source>
</evidence>
<dbReference type="UniPathway" id="UPA00074">
    <property type="reaction ID" value="UER00170"/>
</dbReference>
<dbReference type="SUPFAM" id="SSF53328">
    <property type="entry name" value="Formyltransferase"/>
    <property type="match status" value="1"/>
</dbReference>
<dbReference type="Gene3D" id="3.40.50.170">
    <property type="entry name" value="Formyl transferase, N-terminal domain"/>
    <property type="match status" value="1"/>
</dbReference>
<feature type="active site" evidence="3">
    <location>
        <position position="226"/>
    </location>
</feature>
<evidence type="ECO:0000256" key="1">
    <source>
        <dbReference type="ARBA" id="ARBA00022563"/>
    </source>
</evidence>
<proteinExistence type="inferred from homology"/>
<evidence type="ECO:0000256" key="3">
    <source>
        <dbReference type="HAMAP-Rule" id="MF_01927"/>
    </source>
</evidence>
<feature type="domain" description="Formyl transferase N-terminal" evidence="5">
    <location>
        <begin position="87"/>
        <end position="263"/>
    </location>
</feature>
<dbReference type="PANTHER" id="PTHR42706:SF1">
    <property type="entry name" value="FORMYLTETRAHYDROFOLATE DEFORMYLASE 2, MITOCHONDRIAL"/>
    <property type="match status" value="1"/>
</dbReference>
<dbReference type="InterPro" id="IPR041729">
    <property type="entry name" value="Formyl-FH4-Hydrolase_C"/>
</dbReference>
<dbReference type="GO" id="GO:0006189">
    <property type="term" value="P:'de novo' IMP biosynthetic process"/>
    <property type="evidence" value="ECO:0007669"/>
    <property type="project" value="UniProtKB-UniRule"/>
</dbReference>
<comment type="pathway">
    <text evidence="3">Purine metabolism; IMP biosynthesis via de novo pathway; formate from 10-formyl-5,6,7,8-tetrahydrofolate: step 1/1.</text>
</comment>